<keyword evidence="1" id="KW-0472">Membrane</keyword>
<evidence type="ECO:0000256" key="1">
    <source>
        <dbReference type="SAM" id="Phobius"/>
    </source>
</evidence>
<dbReference type="AlphaFoldDB" id="A0A3Q9UXS7"/>
<keyword evidence="1" id="KW-0812">Transmembrane</keyword>
<organism evidence="2 3">
    <name type="scientific">Rathayibacter festucae DSM 15932</name>
    <dbReference type="NCBI Taxonomy" id="1328866"/>
    <lineage>
        <taxon>Bacteria</taxon>
        <taxon>Bacillati</taxon>
        <taxon>Actinomycetota</taxon>
        <taxon>Actinomycetes</taxon>
        <taxon>Micrococcales</taxon>
        <taxon>Microbacteriaceae</taxon>
        <taxon>Rathayibacter</taxon>
    </lineage>
</organism>
<name>A0A3Q9UXS7_9MICO</name>
<dbReference type="EMBL" id="CP028137">
    <property type="protein sequence ID" value="AZZ51827.1"/>
    <property type="molecule type" value="Genomic_DNA"/>
</dbReference>
<keyword evidence="1" id="KW-1133">Transmembrane helix</keyword>
<protein>
    <submittedName>
        <fullName evidence="2">Uncharacterized protein</fullName>
    </submittedName>
</protein>
<feature type="transmembrane region" description="Helical" evidence="1">
    <location>
        <begin position="6"/>
        <end position="23"/>
    </location>
</feature>
<dbReference type="RefSeq" id="WP_127886718.1">
    <property type="nucleotide sequence ID" value="NZ_CP028137.1"/>
</dbReference>
<evidence type="ECO:0000313" key="3">
    <source>
        <dbReference type="Proteomes" id="UP000285317"/>
    </source>
</evidence>
<proteinExistence type="predicted"/>
<feature type="transmembrane region" description="Helical" evidence="1">
    <location>
        <begin position="35"/>
        <end position="55"/>
    </location>
</feature>
<accession>A0A3Q9UXS7</accession>
<dbReference type="Proteomes" id="UP000285317">
    <property type="component" value="Chromosome"/>
</dbReference>
<reference evidence="2 3" key="1">
    <citation type="submission" date="2018-03" db="EMBL/GenBank/DDBJ databases">
        <title>Bacteriophage NCPPB3778 and a type I-E CRISPR drive the evolution of the US Biological Select Agent, Rathayibacter toxicus.</title>
        <authorList>
            <person name="Davis E.W.II."/>
            <person name="Tabima J.F."/>
            <person name="Weisberg A.J."/>
            <person name="Dantas Lopes L."/>
            <person name="Wiseman M.S."/>
            <person name="Wiseman M.S."/>
            <person name="Pupko T."/>
            <person name="Belcher M.S."/>
            <person name="Sechler A.J."/>
            <person name="Tancos M.A."/>
            <person name="Schroeder B.K."/>
            <person name="Murray T.D."/>
            <person name="Luster D.G."/>
            <person name="Schneider W.L."/>
            <person name="Rogers E."/>
            <person name="Andreote F.D."/>
            <person name="Grunwald N.J."/>
            <person name="Putnam M.L."/>
            <person name="Chang J.H."/>
        </authorList>
    </citation>
    <scope>NUCLEOTIDE SEQUENCE [LARGE SCALE GENOMIC DNA]</scope>
    <source>
        <strain evidence="2 3">DSM 15932</strain>
    </source>
</reference>
<sequence>MFLALLAGAPAVIGVLWLVTLSGDGSQEKVRRDTCIGALVVSVLFIVGAVVYWFVPVETSNDAQGSFGASAVVGAALLVSGILGLVLTLILRLTMPGEARVDRR</sequence>
<dbReference type="KEGG" id="rfs:C1I64_07045"/>
<gene>
    <name evidence="2" type="ORF">C1I64_07045</name>
</gene>
<feature type="transmembrane region" description="Helical" evidence="1">
    <location>
        <begin position="67"/>
        <end position="94"/>
    </location>
</feature>
<evidence type="ECO:0000313" key="2">
    <source>
        <dbReference type="EMBL" id="AZZ51827.1"/>
    </source>
</evidence>